<evidence type="ECO:0000313" key="1">
    <source>
        <dbReference type="EMBL" id="TKA95797.1"/>
    </source>
</evidence>
<name>A0A4V5NNN3_9RHOB</name>
<comment type="caution">
    <text evidence="1">The sequence shown here is derived from an EMBL/GenBank/DDBJ whole genome shotgun (WGS) entry which is preliminary data.</text>
</comment>
<gene>
    <name evidence="1" type="ORF">FAZ78_14955</name>
</gene>
<accession>A0A4V5NNN3</accession>
<organism evidence="1 2">
    <name type="scientific">Cereibacter changlensis</name>
    <dbReference type="NCBI Taxonomy" id="402884"/>
    <lineage>
        <taxon>Bacteria</taxon>
        <taxon>Pseudomonadati</taxon>
        <taxon>Pseudomonadota</taxon>
        <taxon>Alphaproteobacteria</taxon>
        <taxon>Rhodobacterales</taxon>
        <taxon>Paracoccaceae</taxon>
        <taxon>Cereibacter</taxon>
    </lineage>
</organism>
<dbReference type="Proteomes" id="UP000306340">
    <property type="component" value="Unassembled WGS sequence"/>
</dbReference>
<reference evidence="1 2" key="1">
    <citation type="submission" date="2019-04" db="EMBL/GenBank/DDBJ databases">
        <title>Crypto-aerobic microbial life in anoxic (sulfidic) marine sediments.</title>
        <authorList>
            <person name="Bhattacharya S."/>
            <person name="Roy C."/>
            <person name="Mondal N."/>
            <person name="Sarkar J."/>
            <person name="Mandal S."/>
            <person name="Rameez M.J."/>
            <person name="Ghosh W."/>
        </authorList>
    </citation>
    <scope>NUCLEOTIDE SEQUENCE [LARGE SCALE GENOMIC DNA]</scope>
    <source>
        <strain evidence="1 2">SBBC</strain>
    </source>
</reference>
<evidence type="ECO:0000313" key="2">
    <source>
        <dbReference type="Proteomes" id="UP000306340"/>
    </source>
</evidence>
<dbReference type="AlphaFoldDB" id="A0A4V5NNN3"/>
<protein>
    <submittedName>
        <fullName evidence="1">DUF1127 domain-containing protein</fullName>
    </submittedName>
</protein>
<dbReference type="EMBL" id="SWAU01000148">
    <property type="protein sequence ID" value="TKA95797.1"/>
    <property type="molecule type" value="Genomic_DNA"/>
</dbReference>
<dbReference type="RefSeq" id="WP_136793307.1">
    <property type="nucleotide sequence ID" value="NZ_SWAU01000148.1"/>
</dbReference>
<proteinExistence type="predicted"/>
<sequence length="79" mass="8511">MTFGTNATPAEAKAGLRLPITIGALLRKNRPSRIAPDRLDDHLLSDIGLRRDWIDGMAAALSRRNRRRHGAGAPGSPTA</sequence>